<evidence type="ECO:0000313" key="3">
    <source>
        <dbReference type="EMBL" id="TQV98716.1"/>
    </source>
</evidence>
<proteinExistence type="predicted"/>
<evidence type="ECO:0000256" key="2">
    <source>
        <dbReference type="SAM" id="Phobius"/>
    </source>
</evidence>
<keyword evidence="2" id="KW-0472">Membrane</keyword>
<keyword evidence="4" id="KW-1185">Reference proteome</keyword>
<keyword evidence="2" id="KW-0812">Transmembrane</keyword>
<accession>A0A545VAF7</accession>
<dbReference type="Proteomes" id="UP000315783">
    <property type="component" value="Unassembled WGS sequence"/>
</dbReference>
<name>A0A545VAF7_9HYPO</name>
<comment type="caution">
    <text evidence="3">The sequence shown here is derived from an EMBL/GenBank/DDBJ whole genome shotgun (WGS) entry which is preliminary data.</text>
</comment>
<feature type="transmembrane region" description="Helical" evidence="2">
    <location>
        <begin position="81"/>
        <end position="100"/>
    </location>
</feature>
<gene>
    <name evidence="3" type="ORF">IF1G_02796</name>
</gene>
<evidence type="ECO:0000313" key="4">
    <source>
        <dbReference type="Proteomes" id="UP000315783"/>
    </source>
</evidence>
<keyword evidence="2" id="KW-1133">Transmembrane helix</keyword>
<feature type="region of interest" description="Disordered" evidence="1">
    <location>
        <begin position="108"/>
        <end position="161"/>
    </location>
</feature>
<reference evidence="3 4" key="1">
    <citation type="journal article" date="2019" name="Appl. Microbiol. Biotechnol.">
        <title>Genome sequence of Isaria javanica and comparative genome analysis insights into family S53 peptidase evolution in fungal entomopathogens.</title>
        <authorList>
            <person name="Lin R."/>
            <person name="Zhang X."/>
            <person name="Xin B."/>
            <person name="Zou M."/>
            <person name="Gao Y."/>
            <person name="Qin F."/>
            <person name="Hu Q."/>
            <person name="Xie B."/>
            <person name="Cheng X."/>
        </authorList>
    </citation>
    <scope>NUCLEOTIDE SEQUENCE [LARGE SCALE GENOMIC DNA]</scope>
    <source>
        <strain evidence="3 4">IJ1G</strain>
    </source>
</reference>
<organism evidence="3 4">
    <name type="scientific">Cordyceps javanica</name>
    <dbReference type="NCBI Taxonomy" id="43265"/>
    <lineage>
        <taxon>Eukaryota</taxon>
        <taxon>Fungi</taxon>
        <taxon>Dikarya</taxon>
        <taxon>Ascomycota</taxon>
        <taxon>Pezizomycotina</taxon>
        <taxon>Sordariomycetes</taxon>
        <taxon>Hypocreomycetidae</taxon>
        <taxon>Hypocreales</taxon>
        <taxon>Cordycipitaceae</taxon>
        <taxon>Cordyceps</taxon>
    </lineage>
</organism>
<sequence length="161" mass="18126">MRSRGAIVALDRRRRDTAHHGPRSPSLRTPCDILTWRALHRVSFLDALDRDAHQQSFPTSHVPSLTPRPRSPDIPFPTSNIIIGGVLLIVYLRSVLPAIFDQRQRNLRSCPCRRPNPDPIAHHGGRKGQDVQVPPGNQPGKPKISGNLAEWSRSVPQRERQ</sequence>
<dbReference type="EMBL" id="SPUK01000003">
    <property type="protein sequence ID" value="TQV98716.1"/>
    <property type="molecule type" value="Genomic_DNA"/>
</dbReference>
<evidence type="ECO:0000256" key="1">
    <source>
        <dbReference type="SAM" id="MobiDB-lite"/>
    </source>
</evidence>
<protein>
    <submittedName>
        <fullName evidence="3">Uncharacterized protein</fullName>
    </submittedName>
</protein>
<dbReference type="AlphaFoldDB" id="A0A545VAF7"/>